<reference evidence="9 10" key="1">
    <citation type="submission" date="2012-12" db="EMBL/GenBank/DDBJ databases">
        <title>Genome assembly of Fulvivirga imtechensis AK7.</title>
        <authorList>
            <person name="Nupur N."/>
            <person name="Khatri I."/>
            <person name="Kumar R."/>
            <person name="Subramanian S."/>
            <person name="Pinnaka A."/>
        </authorList>
    </citation>
    <scope>NUCLEOTIDE SEQUENCE [LARGE SCALE GENOMIC DNA]</scope>
    <source>
        <strain evidence="9 10">AK7</strain>
    </source>
</reference>
<evidence type="ECO:0000256" key="5">
    <source>
        <dbReference type="ARBA" id="ARBA00022777"/>
    </source>
</evidence>
<dbReference type="PROSITE" id="PS50112">
    <property type="entry name" value="PAS"/>
    <property type="match status" value="1"/>
</dbReference>
<comment type="catalytic activity">
    <reaction evidence="1">
        <text>ATP + protein L-histidine = ADP + protein N-phospho-L-histidine.</text>
        <dbReference type="EC" id="2.7.13.3"/>
    </reaction>
</comment>
<keyword evidence="5" id="KW-0418">Kinase</keyword>
<evidence type="ECO:0000259" key="8">
    <source>
        <dbReference type="PROSITE" id="PS50112"/>
    </source>
</evidence>
<organism evidence="9 10">
    <name type="scientific">Fulvivirga imtechensis AK7</name>
    <dbReference type="NCBI Taxonomy" id="1237149"/>
    <lineage>
        <taxon>Bacteria</taxon>
        <taxon>Pseudomonadati</taxon>
        <taxon>Bacteroidota</taxon>
        <taxon>Cytophagia</taxon>
        <taxon>Cytophagales</taxon>
        <taxon>Fulvivirgaceae</taxon>
        <taxon>Fulvivirga</taxon>
    </lineage>
</organism>
<dbReference type="SUPFAM" id="SSF55785">
    <property type="entry name" value="PYP-like sensor domain (PAS domain)"/>
    <property type="match status" value="1"/>
</dbReference>
<dbReference type="PANTHER" id="PTHR43304">
    <property type="entry name" value="PHYTOCHROME-LIKE PROTEIN CPH1"/>
    <property type="match status" value="1"/>
</dbReference>
<accession>L8JZZ9</accession>
<feature type="domain" description="PAS" evidence="8">
    <location>
        <begin position="139"/>
        <end position="210"/>
    </location>
</feature>
<dbReference type="PROSITE" id="PS50110">
    <property type="entry name" value="RESPONSE_REGULATORY"/>
    <property type="match status" value="1"/>
</dbReference>
<dbReference type="STRING" id="1237149.C900_00743"/>
<keyword evidence="10" id="KW-1185">Reference proteome</keyword>
<name>L8JZZ9_9BACT</name>
<feature type="domain" description="Response regulatory" evidence="7">
    <location>
        <begin position="9"/>
        <end position="136"/>
    </location>
</feature>
<dbReference type="EC" id="2.7.13.3" evidence="2"/>
<dbReference type="InterPro" id="IPR035965">
    <property type="entry name" value="PAS-like_dom_sf"/>
</dbReference>
<dbReference type="InterPro" id="IPR000014">
    <property type="entry name" value="PAS"/>
</dbReference>
<protein>
    <recommendedName>
        <fullName evidence="2">histidine kinase</fullName>
        <ecNumber evidence="2">2.7.13.3</ecNumber>
    </recommendedName>
</protein>
<dbReference type="InterPro" id="IPR001789">
    <property type="entry name" value="Sig_transdc_resp-reg_receiver"/>
</dbReference>
<dbReference type="OrthoDB" id="9124519at2"/>
<dbReference type="SUPFAM" id="SSF52172">
    <property type="entry name" value="CheY-like"/>
    <property type="match status" value="1"/>
</dbReference>
<comment type="caution">
    <text evidence="9">The sequence shown here is derived from an EMBL/GenBank/DDBJ whole genome shotgun (WGS) entry which is preliminary data.</text>
</comment>
<evidence type="ECO:0000259" key="7">
    <source>
        <dbReference type="PROSITE" id="PS50110"/>
    </source>
</evidence>
<dbReference type="RefSeq" id="WP_009578440.1">
    <property type="nucleotide sequence ID" value="NZ_AMZN01000014.1"/>
</dbReference>
<dbReference type="InterPro" id="IPR052162">
    <property type="entry name" value="Sensor_kinase/Photoreceptor"/>
</dbReference>
<dbReference type="Proteomes" id="UP000011135">
    <property type="component" value="Unassembled WGS sequence"/>
</dbReference>
<dbReference type="Pfam" id="PF00072">
    <property type="entry name" value="Response_reg"/>
    <property type="match status" value="1"/>
</dbReference>
<keyword evidence="3 6" id="KW-0597">Phosphoprotein</keyword>
<sequence>MNVIERELTILLVENSADDASQIIKFLKEEIIKPIIHHAKTFDQARESLTRGFHYDVILLDVSLQDNTAGKQVSDLGQLANDIPVIVLCSGSDKEFTAKTLSPGISDCLRKSDLNGSYLTKSIAYNLEKKSIAHKLRDSEERYQSLFSFSPIPMWVFDVDTLKFLNVNEAAIRNYGYSREEFLNMTIKDIRPEEDIEMVESIVKANKKSGIFSWGEYRHIKKTGELIYVDIKSNLIEFEGNRARLVLSLDITDRVRYMQAIEEQNERLYEIAWSQSHVVRAPLARMMGLLNMLSLKKTGKKEPKEILELVMSSARELDDIVRDIVRKSEVIKNYKE</sequence>
<dbReference type="Gene3D" id="3.40.50.2300">
    <property type="match status" value="1"/>
</dbReference>
<proteinExistence type="predicted"/>
<dbReference type="CDD" id="cd00156">
    <property type="entry name" value="REC"/>
    <property type="match status" value="1"/>
</dbReference>
<evidence type="ECO:0000313" key="9">
    <source>
        <dbReference type="EMBL" id="ELR72782.1"/>
    </source>
</evidence>
<evidence type="ECO:0000256" key="4">
    <source>
        <dbReference type="ARBA" id="ARBA00022679"/>
    </source>
</evidence>
<dbReference type="NCBIfam" id="TIGR00229">
    <property type="entry name" value="sensory_box"/>
    <property type="match status" value="1"/>
</dbReference>
<evidence type="ECO:0000256" key="1">
    <source>
        <dbReference type="ARBA" id="ARBA00000085"/>
    </source>
</evidence>
<dbReference type="Gene3D" id="3.30.450.20">
    <property type="entry name" value="PAS domain"/>
    <property type="match status" value="1"/>
</dbReference>
<dbReference type="eggNOG" id="COG0784">
    <property type="taxonomic scope" value="Bacteria"/>
</dbReference>
<dbReference type="PANTHER" id="PTHR43304:SF1">
    <property type="entry name" value="PAC DOMAIN-CONTAINING PROTEIN"/>
    <property type="match status" value="1"/>
</dbReference>
<evidence type="ECO:0000256" key="2">
    <source>
        <dbReference type="ARBA" id="ARBA00012438"/>
    </source>
</evidence>
<keyword evidence="4" id="KW-0808">Transferase</keyword>
<dbReference type="SMART" id="SM00091">
    <property type="entry name" value="PAS"/>
    <property type="match status" value="1"/>
</dbReference>
<dbReference type="Gene3D" id="1.10.287.130">
    <property type="match status" value="1"/>
</dbReference>
<evidence type="ECO:0000256" key="6">
    <source>
        <dbReference type="PROSITE-ProRule" id="PRU00169"/>
    </source>
</evidence>
<dbReference type="AlphaFoldDB" id="L8JZZ9"/>
<dbReference type="SUPFAM" id="SSF47384">
    <property type="entry name" value="Homodimeric domain of signal transducing histidine kinase"/>
    <property type="match status" value="1"/>
</dbReference>
<dbReference type="InterPro" id="IPR036097">
    <property type="entry name" value="HisK_dim/P_sf"/>
</dbReference>
<dbReference type="EMBL" id="AMZN01000014">
    <property type="protein sequence ID" value="ELR72782.1"/>
    <property type="molecule type" value="Genomic_DNA"/>
</dbReference>
<feature type="modified residue" description="4-aspartylphosphate" evidence="6">
    <location>
        <position position="61"/>
    </location>
</feature>
<dbReference type="InterPro" id="IPR011006">
    <property type="entry name" value="CheY-like_superfamily"/>
</dbReference>
<dbReference type="CDD" id="cd00130">
    <property type="entry name" value="PAS"/>
    <property type="match status" value="1"/>
</dbReference>
<evidence type="ECO:0000256" key="3">
    <source>
        <dbReference type="ARBA" id="ARBA00022553"/>
    </source>
</evidence>
<dbReference type="Pfam" id="PF13426">
    <property type="entry name" value="PAS_9"/>
    <property type="match status" value="1"/>
</dbReference>
<gene>
    <name evidence="9" type="ORF">C900_00743</name>
</gene>
<dbReference type="GO" id="GO:0000155">
    <property type="term" value="F:phosphorelay sensor kinase activity"/>
    <property type="evidence" value="ECO:0007669"/>
    <property type="project" value="InterPro"/>
</dbReference>
<evidence type="ECO:0000313" key="10">
    <source>
        <dbReference type="Proteomes" id="UP000011135"/>
    </source>
</evidence>